<feature type="transmembrane region" description="Helical" evidence="12">
    <location>
        <begin position="141"/>
        <end position="165"/>
    </location>
</feature>
<accession>A0A1J1DXD0</accession>
<reference evidence="13 14" key="1">
    <citation type="submission" date="2014-03" db="EMBL/GenBank/DDBJ databases">
        <title>complete genome sequence of Flavobacteriaceae bacterium JBKA-6.</title>
        <authorList>
            <person name="Takano T."/>
            <person name="Nakamura Y."/>
            <person name="Takuma S."/>
            <person name="Yasuike M."/>
            <person name="Matsuyama T."/>
            <person name="Sakai T."/>
            <person name="Fujiwara A."/>
            <person name="Kimoto K."/>
            <person name="Fukuda Y."/>
            <person name="Kondo H."/>
            <person name="Hirono I."/>
            <person name="Nakayasu C."/>
        </authorList>
    </citation>
    <scope>NUCLEOTIDE SEQUENCE [LARGE SCALE GENOMIC DNA]</scope>
    <source>
        <strain evidence="13 14">JBKA-6</strain>
    </source>
</reference>
<evidence type="ECO:0000256" key="4">
    <source>
        <dbReference type="ARBA" id="ARBA00022723"/>
    </source>
</evidence>
<feature type="transmembrane region" description="Helical" evidence="12">
    <location>
        <begin position="308"/>
        <end position="325"/>
    </location>
</feature>
<feature type="transmembrane region" description="Helical" evidence="12">
    <location>
        <begin position="5"/>
        <end position="26"/>
    </location>
</feature>
<evidence type="ECO:0000256" key="10">
    <source>
        <dbReference type="ARBA" id="ARBA00023157"/>
    </source>
</evidence>
<dbReference type="InterPro" id="IPR050450">
    <property type="entry name" value="COX15/CtaA_HemeA_synthase"/>
</dbReference>
<dbReference type="KEGG" id="ise:JBKA6_0501"/>
<evidence type="ECO:0000256" key="6">
    <source>
        <dbReference type="ARBA" id="ARBA00023002"/>
    </source>
</evidence>
<evidence type="ECO:0000256" key="2">
    <source>
        <dbReference type="ARBA" id="ARBA00022475"/>
    </source>
</evidence>
<dbReference type="PANTHER" id="PTHR35457">
    <property type="entry name" value="HEME A SYNTHASE"/>
    <property type="match status" value="1"/>
</dbReference>
<keyword evidence="6" id="KW-0560">Oxidoreductase</keyword>
<name>A0A1J1DXD0_9FLAO</name>
<keyword evidence="8" id="KW-0350">Heme biosynthesis</keyword>
<sequence>MKKKFIHSVITTIVLVYIIILSGSIVRVTGSGMGCPDWPKCFGYYIPPTSIEQITWRENTSFKKGNVIIKDKKLYVSNRDFISKENYSHENWSVYTKHNYTKFNAKHTWIEYINRLFGMLAGISTLIMFVLSFFQKKKIMIFLCLLSVILLGFQAWLGAVVVYSVLAPIKISIHMIAALVILSLYLYILHLSVDKKTIIKYDRGFHMGIIVITILLIMQIIFGIQLREFVDKQMKLYEYSNREMWLLNPNIWFYIHRSFSLIFIPILVWIYIKNRTLQNKNIQIVSGLIILEIITGIITYMFDFPILSQPLHLLLATVIFGYLFYELLNYNRVKNNENAIV</sequence>
<evidence type="ECO:0000256" key="12">
    <source>
        <dbReference type="SAM" id="Phobius"/>
    </source>
</evidence>
<keyword evidence="2" id="KW-1003">Cell membrane</keyword>
<dbReference type="EMBL" id="AP014564">
    <property type="protein sequence ID" value="BAV94514.1"/>
    <property type="molecule type" value="Genomic_DNA"/>
</dbReference>
<dbReference type="RefSeq" id="WP_096685564.1">
    <property type="nucleotide sequence ID" value="NZ_AP014564.1"/>
</dbReference>
<keyword evidence="9 12" id="KW-0472">Membrane</keyword>
<evidence type="ECO:0000256" key="1">
    <source>
        <dbReference type="ARBA" id="ARBA00004141"/>
    </source>
</evidence>
<dbReference type="InterPro" id="IPR003780">
    <property type="entry name" value="COX15/CtaA_fam"/>
</dbReference>
<evidence type="ECO:0000256" key="8">
    <source>
        <dbReference type="ARBA" id="ARBA00023133"/>
    </source>
</evidence>
<feature type="transmembrane region" description="Helical" evidence="12">
    <location>
        <begin position="112"/>
        <end position="134"/>
    </location>
</feature>
<feature type="transmembrane region" description="Helical" evidence="12">
    <location>
        <begin position="284"/>
        <end position="302"/>
    </location>
</feature>
<feature type="transmembrane region" description="Helical" evidence="12">
    <location>
        <begin position="171"/>
        <end position="193"/>
    </location>
</feature>
<dbReference type="GO" id="GO:0006784">
    <property type="term" value="P:heme A biosynthetic process"/>
    <property type="evidence" value="ECO:0007669"/>
    <property type="project" value="InterPro"/>
</dbReference>
<dbReference type="PANTHER" id="PTHR35457:SF1">
    <property type="entry name" value="HEME A SYNTHASE"/>
    <property type="match status" value="1"/>
</dbReference>
<keyword evidence="3 12" id="KW-0812">Transmembrane</keyword>
<gene>
    <name evidence="13" type="ORF">JBKA6_0501</name>
</gene>
<proteinExistence type="predicted"/>
<keyword evidence="4" id="KW-0479">Metal-binding</keyword>
<keyword evidence="5 12" id="KW-1133">Transmembrane helix</keyword>
<comment type="subcellular location">
    <subcellularLocation>
        <location evidence="1">Membrane</location>
        <topology evidence="1">Multi-pass membrane protein</topology>
    </subcellularLocation>
</comment>
<dbReference type="GO" id="GO:0016020">
    <property type="term" value="C:membrane"/>
    <property type="evidence" value="ECO:0007669"/>
    <property type="project" value="UniProtKB-SubCell"/>
</dbReference>
<evidence type="ECO:0000313" key="14">
    <source>
        <dbReference type="Proteomes" id="UP000243197"/>
    </source>
</evidence>
<keyword evidence="10" id="KW-1015">Disulfide bond</keyword>
<organism evidence="13 14">
    <name type="scientific">Ichthyobacterium seriolicida</name>
    <dbReference type="NCBI Taxonomy" id="242600"/>
    <lineage>
        <taxon>Bacteria</taxon>
        <taxon>Pseudomonadati</taxon>
        <taxon>Bacteroidota</taxon>
        <taxon>Flavobacteriia</taxon>
        <taxon>Flavobacteriales</taxon>
        <taxon>Ichthyobacteriaceae</taxon>
        <taxon>Ichthyobacterium</taxon>
    </lineage>
</organism>
<dbReference type="GO" id="GO:0046872">
    <property type="term" value="F:metal ion binding"/>
    <property type="evidence" value="ECO:0007669"/>
    <property type="project" value="UniProtKB-KW"/>
</dbReference>
<dbReference type="GO" id="GO:0016491">
    <property type="term" value="F:oxidoreductase activity"/>
    <property type="evidence" value="ECO:0007669"/>
    <property type="project" value="UniProtKB-KW"/>
</dbReference>
<evidence type="ECO:0000256" key="5">
    <source>
        <dbReference type="ARBA" id="ARBA00022989"/>
    </source>
</evidence>
<evidence type="ECO:0000256" key="11">
    <source>
        <dbReference type="ARBA" id="ARBA00023444"/>
    </source>
</evidence>
<feature type="transmembrane region" description="Helical" evidence="12">
    <location>
        <begin position="205"/>
        <end position="226"/>
    </location>
</feature>
<dbReference type="OrthoDB" id="1447144at2"/>
<feature type="transmembrane region" description="Helical" evidence="12">
    <location>
        <begin position="251"/>
        <end position="272"/>
    </location>
</feature>
<evidence type="ECO:0000256" key="7">
    <source>
        <dbReference type="ARBA" id="ARBA00023004"/>
    </source>
</evidence>
<evidence type="ECO:0000313" key="13">
    <source>
        <dbReference type="EMBL" id="BAV94514.1"/>
    </source>
</evidence>
<evidence type="ECO:0000256" key="3">
    <source>
        <dbReference type="ARBA" id="ARBA00022692"/>
    </source>
</evidence>
<keyword evidence="14" id="KW-1185">Reference proteome</keyword>
<dbReference type="Pfam" id="PF02628">
    <property type="entry name" value="COX15-CtaA"/>
    <property type="match status" value="2"/>
</dbReference>
<comment type="pathway">
    <text evidence="11">Porphyrin-containing compound metabolism.</text>
</comment>
<protein>
    <submittedName>
        <fullName evidence="13">Cytochrome oxidase assembly protein</fullName>
    </submittedName>
</protein>
<dbReference type="Proteomes" id="UP000243197">
    <property type="component" value="Chromosome"/>
</dbReference>
<dbReference type="AlphaFoldDB" id="A0A1J1DXD0"/>
<evidence type="ECO:0000256" key="9">
    <source>
        <dbReference type="ARBA" id="ARBA00023136"/>
    </source>
</evidence>
<keyword evidence="7" id="KW-0408">Iron</keyword>